<keyword evidence="2" id="KW-1185">Reference proteome</keyword>
<protein>
    <submittedName>
        <fullName evidence="1">Uncharacterized protein</fullName>
    </submittedName>
</protein>
<comment type="caution">
    <text evidence="1">The sequence shown here is derived from an EMBL/GenBank/DDBJ whole genome shotgun (WGS) entry which is preliminary data.</text>
</comment>
<evidence type="ECO:0000313" key="1">
    <source>
        <dbReference type="EMBL" id="CAJ2661439.1"/>
    </source>
</evidence>
<name>A0ACB0KZU4_TRIPR</name>
<dbReference type="Proteomes" id="UP001177021">
    <property type="component" value="Unassembled WGS sequence"/>
</dbReference>
<reference evidence="1" key="1">
    <citation type="submission" date="2023-10" db="EMBL/GenBank/DDBJ databases">
        <authorList>
            <person name="Rodriguez Cubillos JULIANA M."/>
            <person name="De Vega J."/>
        </authorList>
    </citation>
    <scope>NUCLEOTIDE SEQUENCE</scope>
</reference>
<dbReference type="EMBL" id="CASHSV030000311">
    <property type="protein sequence ID" value="CAJ2661439.1"/>
    <property type="molecule type" value="Genomic_DNA"/>
</dbReference>
<organism evidence="1 2">
    <name type="scientific">Trifolium pratense</name>
    <name type="common">Red clover</name>
    <dbReference type="NCBI Taxonomy" id="57577"/>
    <lineage>
        <taxon>Eukaryota</taxon>
        <taxon>Viridiplantae</taxon>
        <taxon>Streptophyta</taxon>
        <taxon>Embryophyta</taxon>
        <taxon>Tracheophyta</taxon>
        <taxon>Spermatophyta</taxon>
        <taxon>Magnoliopsida</taxon>
        <taxon>eudicotyledons</taxon>
        <taxon>Gunneridae</taxon>
        <taxon>Pentapetalae</taxon>
        <taxon>rosids</taxon>
        <taxon>fabids</taxon>
        <taxon>Fabales</taxon>
        <taxon>Fabaceae</taxon>
        <taxon>Papilionoideae</taxon>
        <taxon>50 kb inversion clade</taxon>
        <taxon>NPAAA clade</taxon>
        <taxon>Hologalegina</taxon>
        <taxon>IRL clade</taxon>
        <taxon>Trifolieae</taxon>
        <taxon>Trifolium</taxon>
    </lineage>
</organism>
<proteinExistence type="predicted"/>
<sequence>MCDQHWLNLAMADDSIVAELLLRLNNPQPPLQLHWKTRQPRSKSIPPKQDYYSTRASPNTPLSWCAATSPSDESTLPTKLAESSSRSKVANHKERVTTKNPKRKKTLAELKEEESLLLKERRNLKNEVVSLRLTVEKERATNESLKRMKLDFESRQNSNNATTSNSSQFVEAVCRPSDSISPKTVTHKVLIDDSHVNAAHAPPKVQETVKQEPKFVLPDLNLLVEEDLSY</sequence>
<gene>
    <name evidence="1" type="ORF">MILVUS5_LOCUS27146</name>
</gene>
<accession>A0ACB0KZU4</accession>
<evidence type="ECO:0000313" key="2">
    <source>
        <dbReference type="Proteomes" id="UP001177021"/>
    </source>
</evidence>